<keyword evidence="1" id="KW-0732">Signal</keyword>
<evidence type="ECO:0000256" key="1">
    <source>
        <dbReference type="SAM" id="SignalP"/>
    </source>
</evidence>
<dbReference type="PANTHER" id="PTHR34580">
    <property type="match status" value="1"/>
</dbReference>
<feature type="chain" id="PRO_5032922018" evidence="1">
    <location>
        <begin position="25"/>
        <end position="311"/>
    </location>
</feature>
<reference evidence="3 4" key="1">
    <citation type="submission" date="2020-03" db="EMBL/GenBank/DDBJ databases">
        <title>Genomic Encyclopedia of Type Strains, Phase IV (KMG-IV): sequencing the most valuable type-strain genomes for metagenomic binning, comparative biology and taxonomic classification.</title>
        <authorList>
            <person name="Goeker M."/>
        </authorList>
    </citation>
    <scope>NUCLEOTIDE SEQUENCE [LARGE SCALE GENOMIC DNA]</scope>
    <source>
        <strain evidence="3 4">DSM 5718</strain>
    </source>
</reference>
<dbReference type="AlphaFoldDB" id="A0A846MRC0"/>
<comment type="caution">
    <text evidence="3">The sequence shown here is derived from an EMBL/GenBank/DDBJ whole genome shotgun (WGS) entry which is preliminary data.</text>
</comment>
<evidence type="ECO:0000313" key="4">
    <source>
        <dbReference type="Proteomes" id="UP000537126"/>
    </source>
</evidence>
<dbReference type="EMBL" id="JAASRN010000002">
    <property type="protein sequence ID" value="NIK73900.1"/>
    <property type="molecule type" value="Genomic_DNA"/>
</dbReference>
<dbReference type="SUPFAM" id="SSF46785">
    <property type="entry name" value="Winged helix' DNA-binding domain"/>
    <property type="match status" value="1"/>
</dbReference>
<dbReference type="InterPro" id="IPR036390">
    <property type="entry name" value="WH_DNA-bd_sf"/>
</dbReference>
<proteinExistence type="predicted"/>
<dbReference type="InterPro" id="IPR013196">
    <property type="entry name" value="HTH_11"/>
</dbReference>
<dbReference type="GO" id="GO:0003677">
    <property type="term" value="F:DNA binding"/>
    <property type="evidence" value="ECO:0007669"/>
    <property type="project" value="UniProtKB-KW"/>
</dbReference>
<organism evidence="3 4">
    <name type="scientific">Thermonema lapsum</name>
    <dbReference type="NCBI Taxonomy" id="28195"/>
    <lineage>
        <taxon>Bacteria</taxon>
        <taxon>Pseudomonadati</taxon>
        <taxon>Bacteroidota</taxon>
        <taxon>Cytophagia</taxon>
        <taxon>Cytophagales</taxon>
        <taxon>Thermonemataceae</taxon>
        <taxon>Thermonema</taxon>
    </lineage>
</organism>
<sequence>MSDKSRPRARVLRLLLLLIQSPYAYTLKELAKHMGVNVRTIKRDLEEIRNAGFVIDYDSKYRYALRTEEKGKELQDLLYFSIEEQQMLYLAIDNLPLQEHRARRLRQKLGSLYDFHKLGLLAYPKPFLTKIEHLAEAKKQKRQVLLKNYRSVNSNETKDRRVEVFELRAAEDLCFAYDLHHQSNRIFRPSRCGEVVVLNESWQYEHKHRPLPTDPFLIVDELQVPVDIRLKTGGYNLLIEQFPICAQYCEKIDAESYAFRCKVNHQFIGLSNFLLGNHEQVIAIVEPAELVEHLRSRLQKMVFLTKSEKFS</sequence>
<keyword evidence="4" id="KW-1185">Reference proteome</keyword>
<keyword evidence="3" id="KW-0238">DNA-binding</keyword>
<dbReference type="Pfam" id="PF08279">
    <property type="entry name" value="HTH_11"/>
    <property type="match status" value="1"/>
</dbReference>
<evidence type="ECO:0000259" key="2">
    <source>
        <dbReference type="Pfam" id="PF08279"/>
    </source>
</evidence>
<evidence type="ECO:0000313" key="3">
    <source>
        <dbReference type="EMBL" id="NIK73900.1"/>
    </source>
</evidence>
<feature type="signal peptide" evidence="1">
    <location>
        <begin position="1"/>
        <end position="24"/>
    </location>
</feature>
<protein>
    <submittedName>
        <fullName evidence="3">Putative DNA-binding transcriptional regulator YafY</fullName>
    </submittedName>
</protein>
<dbReference type="InterPro" id="IPR051534">
    <property type="entry name" value="CBASS_pafABC_assoc_protein"/>
</dbReference>
<dbReference type="Gene3D" id="1.10.10.10">
    <property type="entry name" value="Winged helix-like DNA-binding domain superfamily/Winged helix DNA-binding domain"/>
    <property type="match status" value="1"/>
</dbReference>
<dbReference type="RefSeq" id="WP_166919156.1">
    <property type="nucleotide sequence ID" value="NZ_JAASRN010000002.1"/>
</dbReference>
<dbReference type="PANTHER" id="PTHR34580:SF3">
    <property type="entry name" value="PROTEIN PAFB"/>
    <property type="match status" value="1"/>
</dbReference>
<dbReference type="InterPro" id="IPR036388">
    <property type="entry name" value="WH-like_DNA-bd_sf"/>
</dbReference>
<dbReference type="Proteomes" id="UP000537126">
    <property type="component" value="Unassembled WGS sequence"/>
</dbReference>
<accession>A0A846MRC0</accession>
<feature type="domain" description="Helix-turn-helix type 11" evidence="2">
    <location>
        <begin position="10"/>
        <end position="56"/>
    </location>
</feature>
<name>A0A846MRC0_9BACT</name>
<gene>
    <name evidence="3" type="ORF">FHS56_001413</name>
</gene>